<keyword evidence="2" id="KW-1185">Reference proteome</keyword>
<dbReference type="EMBL" id="PQXM01000026">
    <property type="protein sequence ID" value="TGO79650.1"/>
    <property type="molecule type" value="Genomic_DNA"/>
</dbReference>
<organism evidence="1 2">
    <name type="scientific">Botrytis elliptica</name>
    <dbReference type="NCBI Taxonomy" id="278938"/>
    <lineage>
        <taxon>Eukaryota</taxon>
        <taxon>Fungi</taxon>
        <taxon>Dikarya</taxon>
        <taxon>Ascomycota</taxon>
        <taxon>Pezizomycotina</taxon>
        <taxon>Leotiomycetes</taxon>
        <taxon>Helotiales</taxon>
        <taxon>Sclerotiniaceae</taxon>
        <taxon>Botrytis</taxon>
    </lineage>
</organism>
<evidence type="ECO:0000313" key="2">
    <source>
        <dbReference type="Proteomes" id="UP000297229"/>
    </source>
</evidence>
<sequence length="64" mass="7323">MPDHLQSPDSSRNKVLADAPCSHHKGSLVYFGRINADQDISRLTWNSLERVFNPVTVKYLTPWL</sequence>
<protein>
    <submittedName>
        <fullName evidence="1">Uncharacterized protein</fullName>
    </submittedName>
</protein>
<dbReference type="Proteomes" id="UP000297229">
    <property type="component" value="Unassembled WGS sequence"/>
</dbReference>
<proteinExistence type="predicted"/>
<dbReference type="AlphaFoldDB" id="A0A4Z1K6I8"/>
<reference evidence="1 2" key="1">
    <citation type="submission" date="2017-12" db="EMBL/GenBank/DDBJ databases">
        <title>Comparative genomics of Botrytis spp.</title>
        <authorList>
            <person name="Valero-Jimenez C.A."/>
            <person name="Tapia P."/>
            <person name="Veloso J."/>
            <person name="Silva-Moreno E."/>
            <person name="Staats M."/>
            <person name="Valdes J.H."/>
            <person name="Van Kan J.A.L."/>
        </authorList>
    </citation>
    <scope>NUCLEOTIDE SEQUENCE [LARGE SCALE GENOMIC DNA]</scope>
    <source>
        <strain evidence="1 2">Be9601</strain>
    </source>
</reference>
<gene>
    <name evidence="1" type="ORF">BELL_0026g00030</name>
</gene>
<name>A0A4Z1K6I8_9HELO</name>
<accession>A0A4Z1K6I8</accession>
<evidence type="ECO:0000313" key="1">
    <source>
        <dbReference type="EMBL" id="TGO79650.1"/>
    </source>
</evidence>
<comment type="caution">
    <text evidence="1">The sequence shown here is derived from an EMBL/GenBank/DDBJ whole genome shotgun (WGS) entry which is preliminary data.</text>
</comment>